<feature type="signal peptide" evidence="2">
    <location>
        <begin position="1"/>
        <end position="21"/>
    </location>
</feature>
<keyword evidence="1" id="KW-0812">Transmembrane</keyword>
<dbReference type="AlphaFoldDB" id="A0A151ZK60"/>
<keyword evidence="1" id="KW-1133">Transmembrane helix</keyword>
<keyword evidence="2" id="KW-0732">Signal</keyword>
<dbReference type="InParanoid" id="A0A151ZK60"/>
<name>A0A151ZK60_TIELA</name>
<proteinExistence type="predicted"/>
<comment type="caution">
    <text evidence="3">The sequence shown here is derived from an EMBL/GenBank/DDBJ whole genome shotgun (WGS) entry which is preliminary data.</text>
</comment>
<organism evidence="3 4">
    <name type="scientific">Tieghemostelium lacteum</name>
    <name type="common">Slime mold</name>
    <name type="synonym">Dictyostelium lacteum</name>
    <dbReference type="NCBI Taxonomy" id="361077"/>
    <lineage>
        <taxon>Eukaryota</taxon>
        <taxon>Amoebozoa</taxon>
        <taxon>Evosea</taxon>
        <taxon>Eumycetozoa</taxon>
        <taxon>Dictyostelia</taxon>
        <taxon>Dictyosteliales</taxon>
        <taxon>Raperosteliaceae</taxon>
        <taxon>Tieghemostelium</taxon>
    </lineage>
</organism>
<feature type="chain" id="PRO_5007593403" description="Paramecium surface antigen repeat-containing protein" evidence="2">
    <location>
        <begin position="22"/>
        <end position="393"/>
    </location>
</feature>
<dbReference type="EMBL" id="LODT01000022">
    <property type="protein sequence ID" value="KYQ94317.1"/>
    <property type="molecule type" value="Genomic_DNA"/>
</dbReference>
<dbReference type="PANTHER" id="PTHR33459:SF6">
    <property type="entry name" value="DICKKOPF N-TERMINAL CYSTEINE-RICH DOMAIN-CONTAINING PROTEIN"/>
    <property type="match status" value="1"/>
</dbReference>
<dbReference type="Proteomes" id="UP000076078">
    <property type="component" value="Unassembled WGS sequence"/>
</dbReference>
<evidence type="ECO:0000256" key="1">
    <source>
        <dbReference type="SAM" id="Phobius"/>
    </source>
</evidence>
<dbReference type="OMA" id="WEYCKCD"/>
<evidence type="ECO:0008006" key="5">
    <source>
        <dbReference type="Google" id="ProtNLM"/>
    </source>
</evidence>
<keyword evidence="4" id="KW-1185">Reference proteome</keyword>
<evidence type="ECO:0000256" key="2">
    <source>
        <dbReference type="SAM" id="SignalP"/>
    </source>
</evidence>
<feature type="transmembrane region" description="Helical" evidence="1">
    <location>
        <begin position="374"/>
        <end position="392"/>
    </location>
</feature>
<accession>A0A151ZK60</accession>
<evidence type="ECO:0000313" key="4">
    <source>
        <dbReference type="Proteomes" id="UP000076078"/>
    </source>
</evidence>
<keyword evidence="1" id="KW-0472">Membrane</keyword>
<protein>
    <recommendedName>
        <fullName evidence="5">Paramecium surface antigen repeat-containing protein</fullName>
    </recommendedName>
</protein>
<dbReference type="InterPro" id="IPR052326">
    <property type="entry name" value="Diff-Dev_Assoc_Protein"/>
</dbReference>
<gene>
    <name evidence="3" type="ORF">DLAC_04616</name>
</gene>
<dbReference type="PANTHER" id="PTHR33459">
    <property type="entry name" value="DD-GDCA PROTEIN"/>
    <property type="match status" value="1"/>
</dbReference>
<sequence length="393" mass="43700">MSNYFLIYFLVSISLLFNINAQDNSSITAVDDIIGRPNNFMNTELSCSVNLCSDLGGPCSNDDLFSGFKCQVKYRCLNGTCVESIEIGDICSNNYDCVLGSSCIKEPDGKNRCRKANYLEFGDACTYCYECDLELQCLGGICSTPQTGCVNDIQCNKSSICVDKKCQEVTLAPNQCLINKAIPCITTGQPCALESMNSTSIGVCKNITTGSLCLLSKYSCNWNVGHYCKPLPGDPMFGVCMDSPPPSFDTCFSQKECKEWEYCKCDRNSGVGYCTTRYTFLGSLCRDNFIRFLKCFIPSGCQVPFTSNPESCVYKNCQIETECLLAFCTEPLLPIEVCFDRKCILPFAQETNASSHYVIKNSQSTKLLLCNNNIFSNRFILFIVILSFLILIY</sequence>
<reference evidence="3 4" key="1">
    <citation type="submission" date="2015-12" db="EMBL/GenBank/DDBJ databases">
        <title>Dictyostelia acquired genes for synthesis and detection of signals that induce cell-type specialization by lateral gene transfer from prokaryotes.</title>
        <authorList>
            <person name="Gloeckner G."/>
            <person name="Schaap P."/>
        </authorList>
    </citation>
    <scope>NUCLEOTIDE SEQUENCE [LARGE SCALE GENOMIC DNA]</scope>
    <source>
        <strain evidence="3 4">TK</strain>
    </source>
</reference>
<dbReference type="OrthoDB" id="18571at2759"/>
<evidence type="ECO:0000313" key="3">
    <source>
        <dbReference type="EMBL" id="KYQ94317.1"/>
    </source>
</evidence>